<dbReference type="Proteomes" id="UP001642409">
    <property type="component" value="Unassembled WGS sequence"/>
</dbReference>
<organism evidence="2">
    <name type="scientific">Hexamita inflata</name>
    <dbReference type="NCBI Taxonomy" id="28002"/>
    <lineage>
        <taxon>Eukaryota</taxon>
        <taxon>Metamonada</taxon>
        <taxon>Diplomonadida</taxon>
        <taxon>Hexamitidae</taxon>
        <taxon>Hexamitinae</taxon>
        <taxon>Hexamita</taxon>
    </lineage>
</organism>
<keyword evidence="1" id="KW-0812">Transmembrane</keyword>
<accession>A0AA86TL90</accession>
<sequence>MTVTNSFEVNNISSSRTNPGCLRRQLRMIILEDEIYDILFVLDLYSYVLLNNCSIAVLYIHKNIKKKKLIKLKSNTTQHLQKMKPNSNIRFPLILILQFIQGLYESNWLVLHLQLQRSLVFKIEFTEMEHG</sequence>
<dbReference type="AlphaFoldDB" id="A0AA86TL90"/>
<name>A0AA86TL90_9EUKA</name>
<dbReference type="EMBL" id="CAXDID020000008">
    <property type="protein sequence ID" value="CAL5977382.1"/>
    <property type="molecule type" value="Genomic_DNA"/>
</dbReference>
<feature type="transmembrane region" description="Helical" evidence="1">
    <location>
        <begin position="38"/>
        <end position="60"/>
    </location>
</feature>
<gene>
    <name evidence="3" type="ORF">HINF_LOCUS4271</name>
    <name evidence="2" type="ORF">HINF_LOCUS6707</name>
</gene>
<keyword evidence="1" id="KW-0472">Membrane</keyword>
<keyword evidence="4" id="KW-1185">Reference proteome</keyword>
<evidence type="ECO:0000256" key="1">
    <source>
        <dbReference type="SAM" id="Phobius"/>
    </source>
</evidence>
<protein>
    <submittedName>
        <fullName evidence="3">Hypothetical_protein</fullName>
    </submittedName>
</protein>
<reference evidence="3 4" key="2">
    <citation type="submission" date="2024-07" db="EMBL/GenBank/DDBJ databases">
        <authorList>
            <person name="Akdeniz Z."/>
        </authorList>
    </citation>
    <scope>NUCLEOTIDE SEQUENCE [LARGE SCALE GENOMIC DNA]</scope>
</reference>
<reference evidence="2" key="1">
    <citation type="submission" date="2023-06" db="EMBL/GenBank/DDBJ databases">
        <authorList>
            <person name="Kurt Z."/>
        </authorList>
    </citation>
    <scope>NUCLEOTIDE SEQUENCE</scope>
</reference>
<keyword evidence="1" id="KW-1133">Transmembrane helix</keyword>
<proteinExistence type="predicted"/>
<dbReference type="EMBL" id="CATOUU010000171">
    <property type="protein sequence ID" value="CAI9919062.1"/>
    <property type="molecule type" value="Genomic_DNA"/>
</dbReference>
<evidence type="ECO:0000313" key="2">
    <source>
        <dbReference type="EMBL" id="CAI9919062.1"/>
    </source>
</evidence>
<evidence type="ECO:0000313" key="4">
    <source>
        <dbReference type="Proteomes" id="UP001642409"/>
    </source>
</evidence>
<evidence type="ECO:0000313" key="3">
    <source>
        <dbReference type="EMBL" id="CAL5977382.1"/>
    </source>
</evidence>
<comment type="caution">
    <text evidence="2">The sequence shown here is derived from an EMBL/GenBank/DDBJ whole genome shotgun (WGS) entry which is preliminary data.</text>
</comment>